<dbReference type="GeneID" id="35779535"/>
<dbReference type="AlphaFoldDB" id="A0A378QWB0"/>
<evidence type="ECO:0000313" key="1">
    <source>
        <dbReference type="EMBL" id="STZ04931.1"/>
    </source>
</evidence>
<gene>
    <name evidence="1" type="ORF">NCTC10465_02387</name>
</gene>
<dbReference type="RefSeq" id="WP_062335230.1">
    <property type="nucleotide sequence ID" value="NZ_CP014238.1"/>
</dbReference>
<evidence type="ECO:0008006" key="3">
    <source>
        <dbReference type="Google" id="ProtNLM"/>
    </source>
</evidence>
<protein>
    <recommendedName>
        <fullName evidence="3">STAS/SEC14 domain-containing protein</fullName>
    </recommendedName>
</protein>
<organism evidence="1 2">
    <name type="scientific">Faucicola osloensis</name>
    <name type="common">Moraxella osloensis</name>
    <dbReference type="NCBI Taxonomy" id="34062"/>
    <lineage>
        <taxon>Bacteria</taxon>
        <taxon>Pseudomonadati</taxon>
        <taxon>Pseudomonadota</taxon>
        <taxon>Gammaproteobacteria</taxon>
        <taxon>Moraxellales</taxon>
        <taxon>Moraxellaceae</taxon>
        <taxon>Faucicola</taxon>
    </lineage>
</organism>
<proteinExistence type="predicted"/>
<evidence type="ECO:0000313" key="2">
    <source>
        <dbReference type="Proteomes" id="UP000255230"/>
    </source>
</evidence>
<dbReference type="KEGG" id="mos:AXE82_11745"/>
<dbReference type="Proteomes" id="UP000255230">
    <property type="component" value="Unassembled WGS sequence"/>
</dbReference>
<accession>A0A378QWB0</accession>
<reference evidence="1 2" key="1">
    <citation type="submission" date="2018-06" db="EMBL/GenBank/DDBJ databases">
        <authorList>
            <consortium name="Pathogen Informatics"/>
            <person name="Doyle S."/>
        </authorList>
    </citation>
    <scope>NUCLEOTIDE SEQUENCE [LARGE SCALE GENOMIC DNA]</scope>
    <source>
        <strain evidence="1 2">NCTC10465</strain>
    </source>
</reference>
<dbReference type="EMBL" id="UGPY01000004">
    <property type="protein sequence ID" value="STZ04931.1"/>
    <property type="molecule type" value="Genomic_DNA"/>
</dbReference>
<keyword evidence="2" id="KW-1185">Reference proteome</keyword>
<sequence length="132" mass="15305">MSITTQNSFAHNTSTPLIHIDFINPITSQAFEQWLDEMTGLLTKKQPFFAMYHSQIDLVLPENYRAKEALWYKAHKAEFFQYCQGLVRIANDEAEREKLDTPALHQAWGVPYAVVMTQAQAMEWINQQVEKA</sequence>
<name>A0A378QWB0_FAUOS</name>